<evidence type="ECO:0000256" key="1">
    <source>
        <dbReference type="SAM" id="SignalP"/>
    </source>
</evidence>
<organism evidence="2 3">
    <name type="scientific">Calicophoron daubneyi</name>
    <name type="common">Rumen fluke</name>
    <name type="synonym">Paramphistomum daubneyi</name>
    <dbReference type="NCBI Taxonomy" id="300641"/>
    <lineage>
        <taxon>Eukaryota</taxon>
        <taxon>Metazoa</taxon>
        <taxon>Spiralia</taxon>
        <taxon>Lophotrochozoa</taxon>
        <taxon>Platyhelminthes</taxon>
        <taxon>Trematoda</taxon>
        <taxon>Digenea</taxon>
        <taxon>Plagiorchiida</taxon>
        <taxon>Pronocephalata</taxon>
        <taxon>Paramphistomoidea</taxon>
        <taxon>Paramphistomidae</taxon>
        <taxon>Calicophoron</taxon>
    </lineage>
</organism>
<accession>A0AAV2TFF1</accession>
<gene>
    <name evidence="2" type="ORF">CDAUBV1_LOCUS9945</name>
</gene>
<reference evidence="2" key="1">
    <citation type="submission" date="2024-06" db="EMBL/GenBank/DDBJ databases">
        <authorList>
            <person name="Liu X."/>
            <person name="Lenzi L."/>
            <person name="Haldenby T S."/>
            <person name="Uol C."/>
        </authorList>
    </citation>
    <scope>NUCLEOTIDE SEQUENCE</scope>
</reference>
<dbReference type="EMBL" id="CAXLJL010000268">
    <property type="protein sequence ID" value="CAL5135834.1"/>
    <property type="molecule type" value="Genomic_DNA"/>
</dbReference>
<dbReference type="AlphaFoldDB" id="A0AAV2TFF1"/>
<evidence type="ECO:0000313" key="3">
    <source>
        <dbReference type="Proteomes" id="UP001497525"/>
    </source>
</evidence>
<keyword evidence="1" id="KW-0732">Signal</keyword>
<evidence type="ECO:0000313" key="2">
    <source>
        <dbReference type="EMBL" id="CAL5135834.1"/>
    </source>
</evidence>
<protein>
    <submittedName>
        <fullName evidence="2">Uncharacterized protein</fullName>
    </submittedName>
</protein>
<feature type="signal peptide" evidence="1">
    <location>
        <begin position="1"/>
        <end position="24"/>
    </location>
</feature>
<proteinExistence type="predicted"/>
<dbReference type="Proteomes" id="UP001497525">
    <property type="component" value="Unassembled WGS sequence"/>
</dbReference>
<name>A0AAV2TFF1_CALDB</name>
<feature type="chain" id="PRO_5043382661" evidence="1">
    <location>
        <begin position="25"/>
        <end position="103"/>
    </location>
</feature>
<comment type="caution">
    <text evidence="2">The sequence shown here is derived from an EMBL/GenBank/DDBJ whole genome shotgun (WGS) entry which is preliminary data.</text>
</comment>
<sequence length="103" mass="11797">MYSPIVWAALIGTLMLLCAPETTGYSILQRRAAYTDMPWGRRSVALSEDSRPRRGAYVDLPWGKRSPSLYEDRFEPNYNDEFTANPLSGDYKRASYADLPWGR</sequence>